<dbReference type="Proteomes" id="UP001593940">
    <property type="component" value="Unassembled WGS sequence"/>
</dbReference>
<accession>A0ABV6YBA3</accession>
<evidence type="ECO:0000256" key="1">
    <source>
        <dbReference type="SAM" id="MobiDB-lite"/>
    </source>
</evidence>
<dbReference type="RefSeq" id="WP_377030479.1">
    <property type="nucleotide sequence ID" value="NZ_JBHOMY010000057.1"/>
</dbReference>
<feature type="compositionally biased region" description="Polar residues" evidence="1">
    <location>
        <begin position="160"/>
        <end position="184"/>
    </location>
</feature>
<feature type="signal peptide" evidence="2">
    <location>
        <begin position="1"/>
        <end position="23"/>
    </location>
</feature>
<feature type="compositionally biased region" description="Polar residues" evidence="1">
    <location>
        <begin position="84"/>
        <end position="100"/>
    </location>
</feature>
<keyword evidence="4" id="KW-1185">Reference proteome</keyword>
<organism evidence="3 4">
    <name type="scientific">Microvirga arabica</name>
    <dbReference type="NCBI Taxonomy" id="1128671"/>
    <lineage>
        <taxon>Bacteria</taxon>
        <taxon>Pseudomonadati</taxon>
        <taxon>Pseudomonadota</taxon>
        <taxon>Alphaproteobacteria</taxon>
        <taxon>Hyphomicrobiales</taxon>
        <taxon>Methylobacteriaceae</taxon>
        <taxon>Microvirga</taxon>
    </lineage>
</organism>
<comment type="caution">
    <text evidence="3">The sequence shown here is derived from an EMBL/GenBank/DDBJ whole genome shotgun (WGS) entry which is preliminary data.</text>
</comment>
<feature type="compositionally biased region" description="Low complexity" evidence="1">
    <location>
        <begin position="25"/>
        <end position="37"/>
    </location>
</feature>
<dbReference type="EMBL" id="JBHOMY010000057">
    <property type="protein sequence ID" value="MFC1458563.1"/>
    <property type="molecule type" value="Genomic_DNA"/>
</dbReference>
<protein>
    <recommendedName>
        <fullName evidence="5">PepSY domain-containing protein</fullName>
    </recommendedName>
</protein>
<feature type="compositionally biased region" description="Polar residues" evidence="1">
    <location>
        <begin position="38"/>
        <end position="48"/>
    </location>
</feature>
<feature type="region of interest" description="Disordered" evidence="1">
    <location>
        <begin position="79"/>
        <end position="100"/>
    </location>
</feature>
<sequence length="324" mass="34675">MRKQLVAALATAVLIGGSTVVLAQSNSQGGQGNQDQNRTGSGMNQPGINRNWVPGPLSPAAENQPDNQTQYNRTWLAGSLSPAAGSQNNPGQLQGQSRASQRTLLRQELRQAGFQNIRILDAAFLVQASTGSGQQVMMVINPPEQDSMATSSSSASDQTFNNQGALNQRQQAGSSRNSGMSSNQNQLSAAIMTPGLVSQDQIRSHLHSRGFSNISGLAQDGTTYTGMADWYGEQVDFRIDGRNGFVIEPSHITPSQVRTMLNEQGWDMVGNLQQQGTSYRVQASRNGTSYNLWIDARTGEINQQTASTSGRSGSQGSGAQQNQQ</sequence>
<evidence type="ECO:0000313" key="4">
    <source>
        <dbReference type="Proteomes" id="UP001593940"/>
    </source>
</evidence>
<evidence type="ECO:0008006" key="5">
    <source>
        <dbReference type="Google" id="ProtNLM"/>
    </source>
</evidence>
<feature type="region of interest" description="Disordered" evidence="1">
    <location>
        <begin position="144"/>
        <end position="184"/>
    </location>
</feature>
<gene>
    <name evidence="3" type="ORF">ACETIH_18020</name>
</gene>
<reference evidence="3 4" key="1">
    <citation type="submission" date="2024-09" db="EMBL/GenBank/DDBJ databases">
        <title>Nodulacao em especies de Leguminosae Basais da Amazonia e Caracterizacao dos Rizobios e Bacterias Associadas aos Nodulos.</title>
        <authorList>
            <person name="Jambeiro I.C.A."/>
            <person name="Lopes I.S."/>
            <person name="Aguiar E.R.G.R."/>
            <person name="Santos A.F.J."/>
            <person name="Dos Santos J.M.F."/>
            <person name="Gross E."/>
        </authorList>
    </citation>
    <scope>NUCLEOTIDE SEQUENCE [LARGE SCALE GENOMIC DNA]</scope>
    <source>
        <strain evidence="3 4">BRUESC1165</strain>
    </source>
</reference>
<proteinExistence type="predicted"/>
<feature type="region of interest" description="Disordered" evidence="1">
    <location>
        <begin position="301"/>
        <end position="324"/>
    </location>
</feature>
<feature type="compositionally biased region" description="Low complexity" evidence="1">
    <location>
        <begin position="303"/>
        <end position="324"/>
    </location>
</feature>
<evidence type="ECO:0000256" key="2">
    <source>
        <dbReference type="SAM" id="SignalP"/>
    </source>
</evidence>
<name>A0ABV6YBA3_9HYPH</name>
<feature type="region of interest" description="Disordered" evidence="1">
    <location>
        <begin position="25"/>
        <end position="67"/>
    </location>
</feature>
<evidence type="ECO:0000313" key="3">
    <source>
        <dbReference type="EMBL" id="MFC1458563.1"/>
    </source>
</evidence>
<keyword evidence="2" id="KW-0732">Signal</keyword>
<feature type="compositionally biased region" description="Low complexity" evidence="1">
    <location>
        <begin position="145"/>
        <end position="159"/>
    </location>
</feature>
<feature type="chain" id="PRO_5047380903" description="PepSY domain-containing protein" evidence="2">
    <location>
        <begin position="24"/>
        <end position="324"/>
    </location>
</feature>